<comment type="caution">
    <text evidence="1">The sequence shown here is derived from an EMBL/GenBank/DDBJ whole genome shotgun (WGS) entry which is preliminary data.</text>
</comment>
<reference evidence="2" key="1">
    <citation type="submission" date="2023-06" db="EMBL/GenBank/DDBJ databases">
        <title>Identification and characterization of horizontal gene transfer across gut microbiota members of farm animals based on homology search.</title>
        <authorList>
            <person name="Zeman M."/>
            <person name="Kubasova T."/>
            <person name="Jahodarova E."/>
            <person name="Nykrynova M."/>
            <person name="Rychlik I."/>
        </authorList>
    </citation>
    <scope>NUCLEOTIDE SEQUENCE [LARGE SCALE GENOMIC DNA]</scope>
    <source>
        <strain evidence="2">154_Feed</strain>
    </source>
</reference>
<accession>A0ABT7VBU1</accession>
<evidence type="ECO:0000313" key="1">
    <source>
        <dbReference type="EMBL" id="MDM8275354.1"/>
    </source>
</evidence>
<name>A0ABT7VBU1_9ACTN</name>
<dbReference type="EMBL" id="JAUDDZ010000010">
    <property type="protein sequence ID" value="MDM8275354.1"/>
    <property type="molecule type" value="Genomic_DNA"/>
</dbReference>
<gene>
    <name evidence="1" type="ORF">QUW28_07595</name>
</gene>
<protein>
    <submittedName>
        <fullName evidence="1">Uncharacterized protein</fullName>
    </submittedName>
</protein>
<sequence length="88" mass="10074">MHRRKRYVGVTLKVDTAGVARPVAVDWSDKISYPVDEVVDMRHTKGSIGGDEGVRYTLRFGGVTTYLWRTGKFWYVEEKVIDTDEPLP</sequence>
<proteinExistence type="predicted"/>
<dbReference type="Proteomes" id="UP001529421">
    <property type="component" value="Unassembled WGS sequence"/>
</dbReference>
<keyword evidence="2" id="KW-1185">Reference proteome</keyword>
<dbReference type="RefSeq" id="WP_204672210.1">
    <property type="nucleotide sequence ID" value="NZ_JACJKQ010000002.1"/>
</dbReference>
<organism evidence="1 2">
    <name type="scientific">Enorma phocaeensis</name>
    <dbReference type="NCBI Taxonomy" id="1871019"/>
    <lineage>
        <taxon>Bacteria</taxon>
        <taxon>Bacillati</taxon>
        <taxon>Actinomycetota</taxon>
        <taxon>Coriobacteriia</taxon>
        <taxon>Coriobacteriales</taxon>
        <taxon>Coriobacteriaceae</taxon>
        <taxon>Enorma</taxon>
    </lineage>
</organism>
<evidence type="ECO:0000313" key="2">
    <source>
        <dbReference type="Proteomes" id="UP001529421"/>
    </source>
</evidence>